<dbReference type="AlphaFoldDB" id="A0A329LXI0"/>
<protein>
    <recommendedName>
        <fullName evidence="3">Carboxypeptidase regulatory-like domain-containing protein</fullName>
    </recommendedName>
</protein>
<dbReference type="Proteomes" id="UP000250369">
    <property type="component" value="Unassembled WGS sequence"/>
</dbReference>
<dbReference type="SUPFAM" id="SSF48452">
    <property type="entry name" value="TPR-like"/>
    <property type="match status" value="1"/>
</dbReference>
<gene>
    <name evidence="1" type="ORF">DQG23_35620</name>
</gene>
<sequence length="505" mass="56484">MIRIKVKTLAIGSVAIILLLIAAYSLLPSLLMRMEKYDILLANFPGSKEAPEALYWAAETTVPNPEEEGRIFIFHESVSYSNGSQNSREQLNDAQGLLERLIDGYPDYRHIDMARSKLAQIYLANGELDQAEPLFREIETTAKDEYRRNEAKTFADLLASRRSADNGVPSLTGSVRIGDSPAADTYVVLRRKSDNGWYSKPYGHYPMAMTDRNGEYRFYDISPDEYEVGVGVTAAEVDGYFLTDQDGAAVTISAASTASYDIRFVPKVNIVSPTNKEEMRGSDADKIRFAWEPYPGASGYKLSITALERDKDGKVRGTFTVTTDELWREPNAEYDVRTLRTYPRGTGKSGTKDEVWLSTSGILGTVYPGGDFIWSVDAYDKDGKRISSSSGYYLSFNSQVPFFSVDDAFQLEGDKLVLQGDYEGAIKAYEGEPNNPYALRALALLWMNGFTSFEDRGDKAKALTYLLKIPNPVKFDYELMQLIYEELGNKAEADKIREKLEGLGE</sequence>
<evidence type="ECO:0000313" key="2">
    <source>
        <dbReference type="Proteomes" id="UP000250369"/>
    </source>
</evidence>
<evidence type="ECO:0008006" key="3">
    <source>
        <dbReference type="Google" id="ProtNLM"/>
    </source>
</evidence>
<evidence type="ECO:0000313" key="1">
    <source>
        <dbReference type="EMBL" id="RAV11910.1"/>
    </source>
</evidence>
<accession>A0A329LXI0</accession>
<dbReference type="EMBL" id="QMFB01000035">
    <property type="protein sequence ID" value="RAV11910.1"/>
    <property type="molecule type" value="Genomic_DNA"/>
</dbReference>
<comment type="caution">
    <text evidence="1">The sequence shown here is derived from an EMBL/GenBank/DDBJ whole genome shotgun (WGS) entry which is preliminary data.</text>
</comment>
<dbReference type="RefSeq" id="WP_113035805.1">
    <property type="nucleotide sequence ID" value="NZ_QMFB01000035.1"/>
</dbReference>
<dbReference type="OrthoDB" id="1947780at2"/>
<reference evidence="1 2" key="1">
    <citation type="journal article" date="2009" name="Int. J. Syst. Evol. Microbiol.">
        <title>Paenibacillus contaminans sp. nov., isolated from a contaminated laboratory plate.</title>
        <authorList>
            <person name="Chou J.H."/>
            <person name="Lee J.H."/>
            <person name="Lin M.C."/>
            <person name="Chang P.S."/>
            <person name="Arun A.B."/>
            <person name="Young C.C."/>
            <person name="Chen W.M."/>
        </authorList>
    </citation>
    <scope>NUCLEOTIDE SEQUENCE [LARGE SCALE GENOMIC DNA]</scope>
    <source>
        <strain evidence="1 2">CKOBP-6</strain>
    </source>
</reference>
<organism evidence="1 2">
    <name type="scientific">Paenibacillus contaminans</name>
    <dbReference type="NCBI Taxonomy" id="450362"/>
    <lineage>
        <taxon>Bacteria</taxon>
        <taxon>Bacillati</taxon>
        <taxon>Bacillota</taxon>
        <taxon>Bacilli</taxon>
        <taxon>Bacillales</taxon>
        <taxon>Paenibacillaceae</taxon>
        <taxon>Paenibacillus</taxon>
    </lineage>
</organism>
<proteinExistence type="predicted"/>
<dbReference type="Gene3D" id="1.25.40.10">
    <property type="entry name" value="Tetratricopeptide repeat domain"/>
    <property type="match status" value="1"/>
</dbReference>
<name>A0A329LXI0_9BACL</name>
<keyword evidence="2" id="KW-1185">Reference proteome</keyword>
<dbReference type="InterPro" id="IPR011990">
    <property type="entry name" value="TPR-like_helical_dom_sf"/>
</dbReference>